<gene>
    <name evidence="1" type="ORF">RHMOL_Rhmol11G0213900</name>
</gene>
<proteinExistence type="predicted"/>
<accession>A0ACC0LVR2</accession>
<keyword evidence="2" id="KW-1185">Reference proteome</keyword>
<evidence type="ECO:0000313" key="2">
    <source>
        <dbReference type="Proteomes" id="UP001062846"/>
    </source>
</evidence>
<sequence length="162" mass="17969">MGYLAPECVVIGKTSKESDVYSFGVVALEIACGRKPFAMKVPESQIGMVEWVWDLYGMGRLLEAADPKLGLDFDVREMERLMIVGLWCAHPDHNFRPKIRQAIHVLNFEAPPPILPQKQPALSFFAPPLNTTSTSSMTSQNKYSSYTSNTDSSKFTSSSTTS</sequence>
<comment type="caution">
    <text evidence="1">The sequence shown here is derived from an EMBL/GenBank/DDBJ whole genome shotgun (WGS) entry which is preliminary data.</text>
</comment>
<evidence type="ECO:0000313" key="1">
    <source>
        <dbReference type="EMBL" id="KAI8532434.1"/>
    </source>
</evidence>
<protein>
    <submittedName>
        <fullName evidence="1">Uncharacterized protein</fullName>
    </submittedName>
</protein>
<dbReference type="Proteomes" id="UP001062846">
    <property type="component" value="Chromosome 11"/>
</dbReference>
<dbReference type="EMBL" id="CM046398">
    <property type="protein sequence ID" value="KAI8532434.1"/>
    <property type="molecule type" value="Genomic_DNA"/>
</dbReference>
<reference evidence="1" key="1">
    <citation type="submission" date="2022-02" db="EMBL/GenBank/DDBJ databases">
        <title>Plant Genome Project.</title>
        <authorList>
            <person name="Zhang R.-G."/>
        </authorList>
    </citation>
    <scope>NUCLEOTIDE SEQUENCE</scope>
    <source>
        <strain evidence="1">AT1</strain>
    </source>
</reference>
<name>A0ACC0LVR2_RHOML</name>
<organism evidence="1 2">
    <name type="scientific">Rhododendron molle</name>
    <name type="common">Chinese azalea</name>
    <name type="synonym">Azalea mollis</name>
    <dbReference type="NCBI Taxonomy" id="49168"/>
    <lineage>
        <taxon>Eukaryota</taxon>
        <taxon>Viridiplantae</taxon>
        <taxon>Streptophyta</taxon>
        <taxon>Embryophyta</taxon>
        <taxon>Tracheophyta</taxon>
        <taxon>Spermatophyta</taxon>
        <taxon>Magnoliopsida</taxon>
        <taxon>eudicotyledons</taxon>
        <taxon>Gunneridae</taxon>
        <taxon>Pentapetalae</taxon>
        <taxon>asterids</taxon>
        <taxon>Ericales</taxon>
        <taxon>Ericaceae</taxon>
        <taxon>Ericoideae</taxon>
        <taxon>Rhodoreae</taxon>
        <taxon>Rhododendron</taxon>
    </lineage>
</organism>